<name>A0A4C1WKI4_EUMVA</name>
<evidence type="ECO:0000313" key="15">
    <source>
        <dbReference type="EMBL" id="GBP50992.1"/>
    </source>
</evidence>
<keyword evidence="4" id="KW-1003">Cell membrane</keyword>
<keyword evidence="10" id="KW-1015">Disulfide bond</keyword>
<dbReference type="GO" id="GO:0042383">
    <property type="term" value="C:sarcolemma"/>
    <property type="evidence" value="ECO:0007669"/>
    <property type="project" value="UniProtKB-SubCell"/>
</dbReference>
<gene>
    <name evidence="15" type="primary">SGCD</name>
    <name evidence="15" type="ORF">EVAR_37149_1</name>
</gene>
<evidence type="ECO:0000256" key="4">
    <source>
        <dbReference type="ARBA" id="ARBA00022475"/>
    </source>
</evidence>
<dbReference type="AlphaFoldDB" id="A0A4C1WKI4"/>
<evidence type="ECO:0000256" key="11">
    <source>
        <dbReference type="ARBA" id="ARBA00023180"/>
    </source>
</evidence>
<comment type="subcellular location">
    <subcellularLocation>
        <location evidence="2">Cell membrane</location>
        <location evidence="2">Sarcolemma</location>
        <topology evidence="2">Single-pass type II membrane protein</topology>
    </subcellularLocation>
    <subcellularLocation>
        <location evidence="1">Cytoplasm</location>
        <location evidence="1">Cytoskeleton</location>
    </subcellularLocation>
</comment>
<keyword evidence="5" id="KW-0963">Cytoplasm</keyword>
<dbReference type="EMBL" id="BGZK01000572">
    <property type="protein sequence ID" value="GBP50992.1"/>
    <property type="molecule type" value="Genomic_DNA"/>
</dbReference>
<dbReference type="Pfam" id="PF04790">
    <property type="entry name" value="Sarcoglycan_1"/>
    <property type="match status" value="1"/>
</dbReference>
<protein>
    <submittedName>
        <fullName evidence="15">Delta-sarcoglycan</fullName>
    </submittedName>
</protein>
<reference evidence="15 16" key="1">
    <citation type="journal article" date="2019" name="Commun. Biol.">
        <title>The bagworm genome reveals a unique fibroin gene that provides high tensile strength.</title>
        <authorList>
            <person name="Kono N."/>
            <person name="Nakamura H."/>
            <person name="Ohtoshi R."/>
            <person name="Tomita M."/>
            <person name="Numata K."/>
            <person name="Arakawa K."/>
        </authorList>
    </citation>
    <scope>NUCLEOTIDE SEQUENCE [LARGE SCALE GENOMIC DNA]</scope>
</reference>
<evidence type="ECO:0000256" key="3">
    <source>
        <dbReference type="ARBA" id="ARBA00007574"/>
    </source>
</evidence>
<dbReference type="OrthoDB" id="8881719at2759"/>
<keyword evidence="12" id="KW-0206">Cytoskeleton</keyword>
<dbReference type="PANTHER" id="PTHR12939">
    <property type="entry name" value="SARCOGLYCAN"/>
    <property type="match status" value="1"/>
</dbReference>
<feature type="transmembrane region" description="Helical" evidence="14">
    <location>
        <begin position="79"/>
        <end position="101"/>
    </location>
</feature>
<dbReference type="Proteomes" id="UP000299102">
    <property type="component" value="Unassembled WGS sequence"/>
</dbReference>
<dbReference type="GO" id="GO:0060047">
    <property type="term" value="P:heart contraction"/>
    <property type="evidence" value="ECO:0007669"/>
    <property type="project" value="TreeGrafter"/>
</dbReference>
<keyword evidence="16" id="KW-1185">Reference proteome</keyword>
<keyword evidence="9 14" id="KW-0472">Membrane</keyword>
<keyword evidence="11" id="KW-0325">Glycoprotein</keyword>
<dbReference type="InterPro" id="IPR039972">
    <property type="entry name" value="Sarcoglycan_gamma/delta/zeta"/>
</dbReference>
<evidence type="ECO:0000256" key="13">
    <source>
        <dbReference type="SAM" id="MobiDB-lite"/>
    </source>
</evidence>
<dbReference type="GO" id="GO:0005856">
    <property type="term" value="C:cytoskeleton"/>
    <property type="evidence" value="ECO:0007669"/>
    <property type="project" value="UniProtKB-SubCell"/>
</dbReference>
<evidence type="ECO:0000256" key="7">
    <source>
        <dbReference type="ARBA" id="ARBA00022968"/>
    </source>
</evidence>
<evidence type="ECO:0000256" key="1">
    <source>
        <dbReference type="ARBA" id="ARBA00004245"/>
    </source>
</evidence>
<keyword evidence="6 14" id="KW-0812">Transmembrane</keyword>
<proteinExistence type="inferred from homology"/>
<sequence>MSIERTKKVSSLRSSSREPPRRRRPRGGATGGAAAVKPAADVADPQQQHEYRDRTLPYADRSSYNSQFKVGIYGWRKKCLYALVMALMLMMIVNFALTLHVCVRACMSERVSLSVYVCERVRACVCARERVCVSVCVHVYAVDLFWAMRKKRKTRYTKNKEGMGQLRVIPGGLQLLGQALVLDSLFTSNIKSRRGLPLSMESTRNFTVSSRDAHGSLQTRLFLGHDRMEVTAPRLEVRDARGLLLLGAARGAVTLGADALAVAGPAGAAFHSAAQTPLVRAPPSKQLVLESATRSLEMHAAQGVGIESRAGDISATCLTTFRLRSVAGSIRLDAQNVYLPKLKSALPLPTSSSHTHDPHHQNIYQLCACANGKLFLAPPHGICAAREDSLICR</sequence>
<keyword evidence="8 14" id="KW-1133">Transmembrane helix</keyword>
<comment type="caution">
    <text evidence="15">The sequence shown here is derived from an EMBL/GenBank/DDBJ whole genome shotgun (WGS) entry which is preliminary data.</text>
</comment>
<evidence type="ECO:0000256" key="14">
    <source>
        <dbReference type="SAM" id="Phobius"/>
    </source>
</evidence>
<evidence type="ECO:0000256" key="12">
    <source>
        <dbReference type="ARBA" id="ARBA00023212"/>
    </source>
</evidence>
<evidence type="ECO:0000313" key="16">
    <source>
        <dbReference type="Proteomes" id="UP000299102"/>
    </source>
</evidence>
<dbReference type="PANTHER" id="PTHR12939:SF10">
    <property type="entry name" value="EG:4F1.1 PROTEIN"/>
    <property type="match status" value="1"/>
</dbReference>
<dbReference type="InterPro" id="IPR006875">
    <property type="entry name" value="Sarcoglycan"/>
</dbReference>
<evidence type="ECO:0000256" key="6">
    <source>
        <dbReference type="ARBA" id="ARBA00022692"/>
    </source>
</evidence>
<dbReference type="STRING" id="151549.A0A4C1WKI4"/>
<evidence type="ECO:0000256" key="9">
    <source>
        <dbReference type="ARBA" id="ARBA00023136"/>
    </source>
</evidence>
<dbReference type="GO" id="GO:0016012">
    <property type="term" value="C:sarcoglycan complex"/>
    <property type="evidence" value="ECO:0007669"/>
    <property type="project" value="InterPro"/>
</dbReference>
<accession>A0A4C1WKI4</accession>
<feature type="compositionally biased region" description="Low complexity" evidence="13">
    <location>
        <begin position="32"/>
        <end position="43"/>
    </location>
</feature>
<evidence type="ECO:0000256" key="5">
    <source>
        <dbReference type="ARBA" id="ARBA00022490"/>
    </source>
</evidence>
<keyword evidence="7" id="KW-0735">Signal-anchor</keyword>
<comment type="similarity">
    <text evidence="3">Belongs to the sarcoglycan beta/delta/gamma/zeta family.</text>
</comment>
<evidence type="ECO:0000256" key="2">
    <source>
        <dbReference type="ARBA" id="ARBA00004274"/>
    </source>
</evidence>
<organism evidence="15 16">
    <name type="scientific">Eumeta variegata</name>
    <name type="common">Bagworm moth</name>
    <name type="synonym">Eumeta japonica</name>
    <dbReference type="NCBI Taxonomy" id="151549"/>
    <lineage>
        <taxon>Eukaryota</taxon>
        <taxon>Metazoa</taxon>
        <taxon>Ecdysozoa</taxon>
        <taxon>Arthropoda</taxon>
        <taxon>Hexapoda</taxon>
        <taxon>Insecta</taxon>
        <taxon>Pterygota</taxon>
        <taxon>Neoptera</taxon>
        <taxon>Endopterygota</taxon>
        <taxon>Lepidoptera</taxon>
        <taxon>Glossata</taxon>
        <taxon>Ditrysia</taxon>
        <taxon>Tineoidea</taxon>
        <taxon>Psychidae</taxon>
        <taxon>Oiketicinae</taxon>
        <taxon>Eumeta</taxon>
    </lineage>
</organism>
<feature type="region of interest" description="Disordered" evidence="13">
    <location>
        <begin position="1"/>
        <end position="48"/>
    </location>
</feature>
<evidence type="ECO:0000256" key="8">
    <source>
        <dbReference type="ARBA" id="ARBA00022989"/>
    </source>
</evidence>
<evidence type="ECO:0000256" key="10">
    <source>
        <dbReference type="ARBA" id="ARBA00023157"/>
    </source>
</evidence>